<dbReference type="Proteomes" id="UP000176634">
    <property type="component" value="Unassembled WGS sequence"/>
</dbReference>
<reference evidence="1 2" key="1">
    <citation type="journal article" date="2016" name="Nat. Commun.">
        <title>Thousands of microbial genomes shed light on interconnected biogeochemical processes in an aquifer system.</title>
        <authorList>
            <person name="Anantharaman K."/>
            <person name="Brown C.T."/>
            <person name="Hug L.A."/>
            <person name="Sharon I."/>
            <person name="Castelle C.J."/>
            <person name="Probst A.J."/>
            <person name="Thomas B.C."/>
            <person name="Singh A."/>
            <person name="Wilkins M.J."/>
            <person name="Karaoz U."/>
            <person name="Brodie E.L."/>
            <person name="Williams K.H."/>
            <person name="Hubbard S.S."/>
            <person name="Banfield J.F."/>
        </authorList>
    </citation>
    <scope>NUCLEOTIDE SEQUENCE [LARGE SCALE GENOMIC DNA]</scope>
</reference>
<proteinExistence type="predicted"/>
<gene>
    <name evidence="1" type="ORF">A2563_03600</name>
</gene>
<name>A0A1F6P979_9BACT</name>
<comment type="caution">
    <text evidence="1">The sequence shown here is derived from an EMBL/GenBank/DDBJ whole genome shotgun (WGS) entry which is preliminary data.</text>
</comment>
<protein>
    <submittedName>
        <fullName evidence="1">Uncharacterized protein</fullName>
    </submittedName>
</protein>
<dbReference type="STRING" id="1798705.A2563_03600"/>
<evidence type="ECO:0000313" key="1">
    <source>
        <dbReference type="EMBL" id="OGH92729.1"/>
    </source>
</evidence>
<accession>A0A1F6P979</accession>
<organism evidence="1 2">
    <name type="scientific">Candidatus Magasanikbacteria bacterium RIFOXYD1_FULL_40_23</name>
    <dbReference type="NCBI Taxonomy" id="1798705"/>
    <lineage>
        <taxon>Bacteria</taxon>
        <taxon>Candidatus Magasanikiibacteriota</taxon>
    </lineage>
</organism>
<sequence length="108" mass="13070">MKKSFKVRHQTPKIPRFIIREASKHLPGYTQLRRALDVHNVQWALRSLDSIRKKMGYTGYRPSWVCSMSKTARNRRKLFRMAHDAFQADRLYALLNGFYWRKYFSFKL</sequence>
<dbReference type="EMBL" id="MFRA01000005">
    <property type="protein sequence ID" value="OGH92729.1"/>
    <property type="molecule type" value="Genomic_DNA"/>
</dbReference>
<dbReference type="AlphaFoldDB" id="A0A1F6P979"/>
<evidence type="ECO:0000313" key="2">
    <source>
        <dbReference type="Proteomes" id="UP000176634"/>
    </source>
</evidence>